<protein>
    <submittedName>
        <fullName evidence="2">Pentapeptide repeat-containing protein</fullName>
    </submittedName>
</protein>
<dbReference type="InterPro" id="IPR051082">
    <property type="entry name" value="Pentapeptide-BTB/POZ_domain"/>
</dbReference>
<name>A0ABT8LCE7_9BACT</name>
<dbReference type="Pfam" id="PF00805">
    <property type="entry name" value="Pentapeptide"/>
    <property type="match status" value="3"/>
</dbReference>
<organism evidence="2 3">
    <name type="scientific">Agaribacillus aureus</name>
    <dbReference type="NCBI Taxonomy" id="3051825"/>
    <lineage>
        <taxon>Bacteria</taxon>
        <taxon>Pseudomonadati</taxon>
        <taxon>Bacteroidota</taxon>
        <taxon>Cytophagia</taxon>
        <taxon>Cytophagales</taxon>
        <taxon>Splendidivirgaceae</taxon>
        <taxon>Agaribacillus</taxon>
    </lineage>
</organism>
<feature type="transmembrane region" description="Helical" evidence="1">
    <location>
        <begin position="51"/>
        <end position="76"/>
    </location>
</feature>
<dbReference type="RefSeq" id="WP_346760785.1">
    <property type="nucleotide sequence ID" value="NZ_JAUJEB010000006.1"/>
</dbReference>
<evidence type="ECO:0000313" key="2">
    <source>
        <dbReference type="EMBL" id="MDN5215455.1"/>
    </source>
</evidence>
<keyword evidence="3" id="KW-1185">Reference proteome</keyword>
<accession>A0ABT8LCE7</accession>
<dbReference type="Gene3D" id="2.160.20.80">
    <property type="entry name" value="E3 ubiquitin-protein ligase SopA"/>
    <property type="match status" value="1"/>
</dbReference>
<feature type="transmembrane region" description="Helical" evidence="1">
    <location>
        <begin position="21"/>
        <end position="45"/>
    </location>
</feature>
<sequence>MSFSFSVKKIKKALEGIIEKPILTSFLVFLFLTLVVIGLSLRFYIHDFEEFYLNVLAEAHGMLFDILVIGILIFWLNKSGEKRLRIRTYKDEIDDFRLWESDEAAFRNVGNIKRLNRHHIYNINLVNCYLARTNLNYVVLKSSNLNSANLQGANLIEANLQEARLNQTNLESATLNQCSLRGAYASGAQFAEAFLIKADLTNAFLIKADFSSSFMMEADLKGAYLTGADFTNANLYRADLRQTTGITIEQLRKVKTLYLAKFDDDLLELVNRECPDLVKQ</sequence>
<evidence type="ECO:0000313" key="3">
    <source>
        <dbReference type="Proteomes" id="UP001172083"/>
    </source>
</evidence>
<dbReference type="PANTHER" id="PTHR14136:SF17">
    <property type="entry name" value="BTB_POZ DOMAIN-CONTAINING PROTEIN KCTD9"/>
    <property type="match status" value="1"/>
</dbReference>
<comment type="caution">
    <text evidence="2">The sequence shown here is derived from an EMBL/GenBank/DDBJ whole genome shotgun (WGS) entry which is preliminary data.</text>
</comment>
<dbReference type="Proteomes" id="UP001172083">
    <property type="component" value="Unassembled WGS sequence"/>
</dbReference>
<dbReference type="InterPro" id="IPR001646">
    <property type="entry name" value="5peptide_repeat"/>
</dbReference>
<gene>
    <name evidence="2" type="ORF">QQ020_25470</name>
</gene>
<dbReference type="SUPFAM" id="SSF141571">
    <property type="entry name" value="Pentapeptide repeat-like"/>
    <property type="match status" value="1"/>
</dbReference>
<dbReference type="PANTHER" id="PTHR14136">
    <property type="entry name" value="BTB_POZ DOMAIN-CONTAINING PROTEIN KCTD9"/>
    <property type="match status" value="1"/>
</dbReference>
<keyword evidence="1" id="KW-0812">Transmembrane</keyword>
<keyword evidence="1" id="KW-1133">Transmembrane helix</keyword>
<proteinExistence type="predicted"/>
<dbReference type="EMBL" id="JAUJEB010000006">
    <property type="protein sequence ID" value="MDN5215455.1"/>
    <property type="molecule type" value="Genomic_DNA"/>
</dbReference>
<evidence type="ECO:0000256" key="1">
    <source>
        <dbReference type="SAM" id="Phobius"/>
    </source>
</evidence>
<reference evidence="2" key="1">
    <citation type="submission" date="2023-06" db="EMBL/GenBank/DDBJ databases">
        <title>Genomic of Agaribacillus aureum.</title>
        <authorList>
            <person name="Wang G."/>
        </authorList>
    </citation>
    <scope>NUCLEOTIDE SEQUENCE</scope>
    <source>
        <strain evidence="2">BMA12</strain>
    </source>
</reference>
<keyword evidence="1" id="KW-0472">Membrane</keyword>